<dbReference type="Proteomes" id="UP001187682">
    <property type="component" value="Unassembled WGS sequence"/>
</dbReference>
<evidence type="ECO:0000313" key="1">
    <source>
        <dbReference type="EMBL" id="SPO05972.1"/>
    </source>
</evidence>
<dbReference type="AlphaFoldDB" id="A0AAE8SZD8"/>
<dbReference type="EMBL" id="ONZQ02000014">
    <property type="protein sequence ID" value="SPO05972.1"/>
    <property type="molecule type" value="Genomic_DNA"/>
</dbReference>
<name>A0AAE8SZD8_9PEZI</name>
<comment type="caution">
    <text evidence="1">The sequence shown here is derived from an EMBL/GenBank/DDBJ whole genome shotgun (WGS) entry which is preliminary data.</text>
</comment>
<keyword evidence="2" id="KW-1185">Reference proteome</keyword>
<proteinExistence type="predicted"/>
<protein>
    <submittedName>
        <fullName evidence="1">Uncharacterized protein</fullName>
    </submittedName>
</protein>
<evidence type="ECO:0000313" key="2">
    <source>
        <dbReference type="Proteomes" id="UP001187682"/>
    </source>
</evidence>
<gene>
    <name evidence="1" type="ORF">DNG_08661</name>
</gene>
<reference evidence="1" key="1">
    <citation type="submission" date="2018-03" db="EMBL/GenBank/DDBJ databases">
        <authorList>
            <person name="Guldener U."/>
        </authorList>
    </citation>
    <scope>NUCLEOTIDE SEQUENCE</scope>
</reference>
<accession>A0AAE8SZD8</accession>
<organism evidence="1 2">
    <name type="scientific">Cephalotrichum gorgonifer</name>
    <dbReference type="NCBI Taxonomy" id="2041049"/>
    <lineage>
        <taxon>Eukaryota</taxon>
        <taxon>Fungi</taxon>
        <taxon>Dikarya</taxon>
        <taxon>Ascomycota</taxon>
        <taxon>Pezizomycotina</taxon>
        <taxon>Sordariomycetes</taxon>
        <taxon>Hypocreomycetidae</taxon>
        <taxon>Microascales</taxon>
        <taxon>Microascaceae</taxon>
        <taxon>Cephalotrichum</taxon>
    </lineage>
</organism>
<sequence>MAGRNNSRRSYKIQRLISTPRDKSHAATFTHQSLSTEALLPLTLTTCKMARTTSTSPTPESKRGLNAAMAVVTNCAHSFKLVKSDNTLIQWTCNICHSGPHWCIFECRYCKLHTCRACTQSS</sequence>